<accession>A0AAW1QGW5</accession>
<dbReference type="EMBL" id="JALJOS010000045">
    <property type="protein sequence ID" value="KAK9820659.1"/>
    <property type="molecule type" value="Genomic_DNA"/>
</dbReference>
<evidence type="ECO:0000313" key="3">
    <source>
        <dbReference type="Proteomes" id="UP001438707"/>
    </source>
</evidence>
<protein>
    <submittedName>
        <fullName evidence="2">Uncharacterized protein</fullName>
    </submittedName>
</protein>
<sequence length="203" mass="22553">MEPEVCFHAQHTAVERRQQAMNKRQQRRRIRDSKSNDEGSLRTRRRSNESVTNQVAEPIPVEVTAEAQMWDLQMQNAFLRHQLVLAEQKKDWLAQQLQESQARLASLMECGSSGRHSLGAPQESSSRLSSSSSASDSDAVPWNPSPSQQQQPELPAAATTPAGDLPEDTFDLFQLDELEGLLPDVPEGLESVDSLTAHLPMGI</sequence>
<dbReference type="Proteomes" id="UP001438707">
    <property type="component" value="Unassembled WGS sequence"/>
</dbReference>
<evidence type="ECO:0000256" key="1">
    <source>
        <dbReference type="SAM" id="MobiDB-lite"/>
    </source>
</evidence>
<feature type="compositionally biased region" description="Low complexity" evidence="1">
    <location>
        <begin position="124"/>
        <end position="162"/>
    </location>
</feature>
<feature type="region of interest" description="Disordered" evidence="1">
    <location>
        <begin position="113"/>
        <end position="170"/>
    </location>
</feature>
<feature type="region of interest" description="Disordered" evidence="1">
    <location>
        <begin position="1"/>
        <end position="55"/>
    </location>
</feature>
<dbReference type="AlphaFoldDB" id="A0AAW1QGW5"/>
<feature type="compositionally biased region" description="Basic and acidic residues" evidence="1">
    <location>
        <begin position="32"/>
        <end position="41"/>
    </location>
</feature>
<comment type="caution">
    <text evidence="2">The sequence shown here is derived from an EMBL/GenBank/DDBJ whole genome shotgun (WGS) entry which is preliminary data.</text>
</comment>
<organism evidence="2 3">
    <name type="scientific">Apatococcus lobatus</name>
    <dbReference type="NCBI Taxonomy" id="904363"/>
    <lineage>
        <taxon>Eukaryota</taxon>
        <taxon>Viridiplantae</taxon>
        <taxon>Chlorophyta</taxon>
        <taxon>core chlorophytes</taxon>
        <taxon>Trebouxiophyceae</taxon>
        <taxon>Chlorellales</taxon>
        <taxon>Chlorellaceae</taxon>
        <taxon>Apatococcus</taxon>
    </lineage>
</organism>
<reference evidence="2 3" key="1">
    <citation type="journal article" date="2024" name="Nat. Commun.">
        <title>Phylogenomics reveals the evolutionary origins of lichenization in chlorophyte algae.</title>
        <authorList>
            <person name="Puginier C."/>
            <person name="Libourel C."/>
            <person name="Otte J."/>
            <person name="Skaloud P."/>
            <person name="Haon M."/>
            <person name="Grisel S."/>
            <person name="Petersen M."/>
            <person name="Berrin J.G."/>
            <person name="Delaux P.M."/>
            <person name="Dal Grande F."/>
            <person name="Keller J."/>
        </authorList>
    </citation>
    <scope>NUCLEOTIDE SEQUENCE [LARGE SCALE GENOMIC DNA]</scope>
    <source>
        <strain evidence="2 3">SAG 2145</strain>
    </source>
</reference>
<proteinExistence type="predicted"/>
<gene>
    <name evidence="2" type="ORF">WJX74_001267</name>
</gene>
<evidence type="ECO:0000313" key="2">
    <source>
        <dbReference type="EMBL" id="KAK9820659.1"/>
    </source>
</evidence>
<name>A0AAW1QGW5_9CHLO</name>
<keyword evidence="3" id="KW-1185">Reference proteome</keyword>